<proteinExistence type="predicted"/>
<protein>
    <submittedName>
        <fullName evidence="2">Cupin</fullName>
    </submittedName>
</protein>
<gene>
    <name evidence="2" type="ORF">A3B07_01015</name>
</gene>
<reference evidence="2 3" key="1">
    <citation type="journal article" date="2016" name="Nat. Commun.">
        <title>Thousands of microbial genomes shed light on interconnected biogeochemical processes in an aquifer system.</title>
        <authorList>
            <person name="Anantharaman K."/>
            <person name="Brown C.T."/>
            <person name="Hug L.A."/>
            <person name="Sharon I."/>
            <person name="Castelle C.J."/>
            <person name="Probst A.J."/>
            <person name="Thomas B.C."/>
            <person name="Singh A."/>
            <person name="Wilkins M.J."/>
            <person name="Karaoz U."/>
            <person name="Brodie E.L."/>
            <person name="Williams K.H."/>
            <person name="Hubbard S.S."/>
            <person name="Banfield J.F."/>
        </authorList>
    </citation>
    <scope>NUCLEOTIDE SEQUENCE [LARGE SCALE GENOMIC DNA]</scope>
</reference>
<dbReference type="Proteomes" id="UP000178817">
    <property type="component" value="Unassembled WGS sequence"/>
</dbReference>
<dbReference type="Pfam" id="PF07883">
    <property type="entry name" value="Cupin_2"/>
    <property type="match status" value="1"/>
</dbReference>
<dbReference type="PANTHER" id="PTHR43346">
    <property type="entry name" value="LIGAND BINDING DOMAIN PROTEIN, PUTATIVE (AFU_ORTHOLOGUE AFUA_6G14370)-RELATED"/>
    <property type="match status" value="1"/>
</dbReference>
<evidence type="ECO:0000313" key="2">
    <source>
        <dbReference type="EMBL" id="OHA82687.1"/>
    </source>
</evidence>
<feature type="domain" description="Cupin type-2" evidence="1">
    <location>
        <begin position="32"/>
        <end position="101"/>
    </location>
</feature>
<dbReference type="CDD" id="cd02223">
    <property type="entry name" value="cupin_Bh2720-like"/>
    <property type="match status" value="1"/>
</dbReference>
<dbReference type="PANTHER" id="PTHR43346:SF1">
    <property type="entry name" value="QUERCETIN 2,3-DIOXYGENASE-RELATED"/>
    <property type="match status" value="1"/>
</dbReference>
<dbReference type="InterPro" id="IPR011051">
    <property type="entry name" value="RmlC_Cupin_sf"/>
</dbReference>
<dbReference type="InterPro" id="IPR014710">
    <property type="entry name" value="RmlC-like_jellyroll"/>
</dbReference>
<evidence type="ECO:0000313" key="3">
    <source>
        <dbReference type="Proteomes" id="UP000178817"/>
    </source>
</evidence>
<dbReference type="AlphaFoldDB" id="A0A1G2SCB5"/>
<sequence length="131" mass="14606">MNGYVINIEQESEGNNNFRKVLYTAPYCQLVVMSLKPLEDIGEEVHALDQFLRIEEGEGKTVLNGIEHSISSGFAIVVPAGTKHNIINTSSDKEMKLYTVYAPANHRDGVVHATKEEAEKDEEHFDGTLTE</sequence>
<dbReference type="STRING" id="1802726.A3B07_01015"/>
<comment type="caution">
    <text evidence="2">The sequence shown here is derived from an EMBL/GenBank/DDBJ whole genome shotgun (WGS) entry which is preliminary data.</text>
</comment>
<dbReference type="SUPFAM" id="SSF51182">
    <property type="entry name" value="RmlC-like cupins"/>
    <property type="match status" value="1"/>
</dbReference>
<dbReference type="Gene3D" id="2.60.120.10">
    <property type="entry name" value="Jelly Rolls"/>
    <property type="match status" value="1"/>
</dbReference>
<organism evidence="2 3">
    <name type="scientific">Candidatus Yonathbacteria bacterium RIFCSPLOWO2_01_FULL_43_27</name>
    <dbReference type="NCBI Taxonomy" id="1802726"/>
    <lineage>
        <taxon>Bacteria</taxon>
        <taxon>Candidatus Yonathiibacteriota</taxon>
    </lineage>
</organism>
<accession>A0A1G2SCB5</accession>
<dbReference type="EMBL" id="MHUV01000004">
    <property type="protein sequence ID" value="OHA82687.1"/>
    <property type="molecule type" value="Genomic_DNA"/>
</dbReference>
<evidence type="ECO:0000259" key="1">
    <source>
        <dbReference type="Pfam" id="PF07883"/>
    </source>
</evidence>
<name>A0A1G2SCB5_9BACT</name>
<dbReference type="InterPro" id="IPR052538">
    <property type="entry name" value="Flavonoid_dioxygenase-like"/>
</dbReference>
<dbReference type="InterPro" id="IPR013096">
    <property type="entry name" value="Cupin_2"/>
</dbReference>